<reference evidence="1" key="1">
    <citation type="journal article" date="2021" name="Front. Microbiol.">
        <title>Comprehensive Comparative Genomics and Phenotyping of Methylobacterium Species.</title>
        <authorList>
            <person name="Alessa O."/>
            <person name="Ogura Y."/>
            <person name="Fujitani Y."/>
            <person name="Takami H."/>
            <person name="Hayashi T."/>
            <person name="Sahin N."/>
            <person name="Tani A."/>
        </authorList>
    </citation>
    <scope>NUCLEOTIDE SEQUENCE</scope>
    <source>
        <strain evidence="1">DSM 23632</strain>
    </source>
</reference>
<comment type="caution">
    <text evidence="1">The sequence shown here is derived from an EMBL/GenBank/DDBJ whole genome shotgun (WGS) entry which is preliminary data.</text>
</comment>
<dbReference type="Proteomes" id="UP001055057">
    <property type="component" value="Unassembled WGS sequence"/>
</dbReference>
<evidence type="ECO:0000313" key="1">
    <source>
        <dbReference type="EMBL" id="GJE58421.1"/>
    </source>
</evidence>
<accession>A0ABQ4TTM8</accession>
<reference evidence="1" key="2">
    <citation type="submission" date="2021-08" db="EMBL/GenBank/DDBJ databases">
        <authorList>
            <person name="Tani A."/>
            <person name="Ola A."/>
            <person name="Ogura Y."/>
            <person name="Katsura K."/>
            <person name="Hayashi T."/>
        </authorList>
    </citation>
    <scope>NUCLEOTIDE SEQUENCE</scope>
    <source>
        <strain evidence="1">DSM 23632</strain>
    </source>
</reference>
<evidence type="ECO:0000313" key="2">
    <source>
        <dbReference type="Proteomes" id="UP001055057"/>
    </source>
</evidence>
<sequence>MLAQRPRSPAPVTVTVGPAWTGIALDGFKSVPSLRLSAEAPFSLRLDGERVQRVAPGATGLVRLRALRGLELRSARGRIPILLTPLGE</sequence>
<organism evidence="1 2">
    <name type="scientific">Methylobacterium trifolii</name>
    <dbReference type="NCBI Taxonomy" id="1003092"/>
    <lineage>
        <taxon>Bacteria</taxon>
        <taxon>Pseudomonadati</taxon>
        <taxon>Pseudomonadota</taxon>
        <taxon>Alphaproteobacteria</taxon>
        <taxon>Hyphomicrobiales</taxon>
        <taxon>Methylobacteriaceae</taxon>
        <taxon>Methylobacterium</taxon>
    </lineage>
</organism>
<evidence type="ECO:0008006" key="3">
    <source>
        <dbReference type="Google" id="ProtNLM"/>
    </source>
</evidence>
<protein>
    <recommendedName>
        <fullName evidence="3">DUF4115 domain-containing protein</fullName>
    </recommendedName>
</protein>
<dbReference type="EMBL" id="BPRB01000030">
    <property type="protein sequence ID" value="GJE58421.1"/>
    <property type="molecule type" value="Genomic_DNA"/>
</dbReference>
<proteinExistence type="predicted"/>
<name>A0ABQ4TTM8_9HYPH</name>
<keyword evidence="2" id="KW-1185">Reference proteome</keyword>
<gene>
    <name evidence="1" type="ORF">MPOCJGCO_0502</name>
</gene>